<feature type="compositionally biased region" description="Basic and acidic residues" evidence="1">
    <location>
        <begin position="34"/>
        <end position="44"/>
    </location>
</feature>
<name>A0AAV8PQQ3_ENSVE</name>
<dbReference type="AlphaFoldDB" id="A0AAV8PQQ3"/>
<feature type="compositionally biased region" description="Basic and acidic residues" evidence="1">
    <location>
        <begin position="188"/>
        <end position="202"/>
    </location>
</feature>
<feature type="compositionally biased region" description="Basic residues" evidence="1">
    <location>
        <begin position="171"/>
        <end position="187"/>
    </location>
</feature>
<dbReference type="PANTHER" id="PTHR47854:SF1">
    <property type="entry name" value="SURFEIT LOCUS PROTEIN 2 (SURF2)"/>
    <property type="match status" value="1"/>
</dbReference>
<evidence type="ECO:0000256" key="1">
    <source>
        <dbReference type="SAM" id="MobiDB-lite"/>
    </source>
</evidence>
<dbReference type="InterPro" id="IPR008833">
    <property type="entry name" value="Surf2"/>
</dbReference>
<feature type="region of interest" description="Disordered" evidence="1">
    <location>
        <begin position="1"/>
        <end position="45"/>
    </location>
</feature>
<evidence type="ECO:0000313" key="3">
    <source>
        <dbReference type="Proteomes" id="UP001222027"/>
    </source>
</evidence>
<protein>
    <recommendedName>
        <fullName evidence="4">Surfeit locus protein 2</fullName>
    </recommendedName>
</protein>
<proteinExistence type="predicted"/>
<feature type="compositionally biased region" description="Basic and acidic residues" evidence="1">
    <location>
        <begin position="152"/>
        <end position="170"/>
    </location>
</feature>
<feature type="region of interest" description="Disordered" evidence="1">
    <location>
        <begin position="233"/>
        <end position="255"/>
    </location>
</feature>
<reference evidence="2 3" key="1">
    <citation type="submission" date="2022-12" db="EMBL/GenBank/DDBJ databases">
        <title>Chromosome-scale assembly of the Ensete ventricosum genome.</title>
        <authorList>
            <person name="Dussert Y."/>
            <person name="Stocks J."/>
            <person name="Wendawek A."/>
            <person name="Woldeyes F."/>
            <person name="Nichols R.A."/>
            <person name="Borrell J.S."/>
        </authorList>
    </citation>
    <scope>NUCLEOTIDE SEQUENCE [LARGE SCALE GENOMIC DNA]</scope>
    <source>
        <strain evidence="3">cv. Maze</strain>
        <tissue evidence="2">Seeds</tissue>
    </source>
</reference>
<evidence type="ECO:0000313" key="2">
    <source>
        <dbReference type="EMBL" id="KAJ8464310.1"/>
    </source>
</evidence>
<dbReference type="Proteomes" id="UP001222027">
    <property type="component" value="Unassembled WGS sequence"/>
</dbReference>
<sequence>MASAAGGTPPQNPTLNAGEAERLRSPIRKKAAKRTRDDSGKEDVVMEEEKEGAFLLGEPTFLDLGGGRLRCVETGHELLAKDEEAYCRTKACRLALIDAAVAQKKPPLNKFQPHPTSMSQLVCKLTGDSVNKSEEHIWKHINGRKFQNKLEQKEMEKHSSVEAMEKDAKQSKKQVKSALGSRKKGRKKDVSMNDSHTEKAKADDDDMGEPEFWVPPVGSRWDLDDGKYRWDPQTNLVDEADDGSGLDGISEKDDPETIELSIRTKRMSIAVGPSSFASRKKKIKKVATLPNGS</sequence>
<accession>A0AAV8PQQ3</accession>
<evidence type="ECO:0008006" key="4">
    <source>
        <dbReference type="Google" id="ProtNLM"/>
    </source>
</evidence>
<dbReference type="EMBL" id="JAQQAF010000008">
    <property type="protein sequence ID" value="KAJ8464310.1"/>
    <property type="molecule type" value="Genomic_DNA"/>
</dbReference>
<keyword evidence="3" id="KW-1185">Reference proteome</keyword>
<dbReference type="PANTHER" id="PTHR47854">
    <property type="entry name" value="SURFEIT LOCUS PROTEIN 2 (SURF2)"/>
    <property type="match status" value="1"/>
</dbReference>
<gene>
    <name evidence="2" type="ORF">OPV22_026862</name>
</gene>
<comment type="caution">
    <text evidence="2">The sequence shown here is derived from an EMBL/GenBank/DDBJ whole genome shotgun (WGS) entry which is preliminary data.</text>
</comment>
<dbReference type="Pfam" id="PF05477">
    <property type="entry name" value="SURF2"/>
    <property type="match status" value="1"/>
</dbReference>
<organism evidence="2 3">
    <name type="scientific">Ensete ventricosum</name>
    <name type="common">Abyssinian banana</name>
    <name type="synonym">Musa ensete</name>
    <dbReference type="NCBI Taxonomy" id="4639"/>
    <lineage>
        <taxon>Eukaryota</taxon>
        <taxon>Viridiplantae</taxon>
        <taxon>Streptophyta</taxon>
        <taxon>Embryophyta</taxon>
        <taxon>Tracheophyta</taxon>
        <taxon>Spermatophyta</taxon>
        <taxon>Magnoliopsida</taxon>
        <taxon>Liliopsida</taxon>
        <taxon>Zingiberales</taxon>
        <taxon>Musaceae</taxon>
        <taxon>Ensete</taxon>
    </lineage>
</organism>
<feature type="region of interest" description="Disordered" evidence="1">
    <location>
        <begin position="152"/>
        <end position="218"/>
    </location>
</feature>